<comment type="caution">
    <text evidence="1">The sequence shown here is derived from an EMBL/GenBank/DDBJ whole genome shotgun (WGS) entry which is preliminary data.</text>
</comment>
<gene>
    <name evidence="1" type="ORF">V8N49_23595</name>
</gene>
<dbReference type="Proteomes" id="UP001306592">
    <property type="component" value="Unassembled WGS sequence"/>
</dbReference>
<proteinExistence type="predicted"/>
<name>A0ABU8DM68_ERWAP</name>
<evidence type="ECO:0000313" key="1">
    <source>
        <dbReference type="EMBL" id="MEI2684601.1"/>
    </source>
</evidence>
<reference evidence="1 2" key="1">
    <citation type="submission" date="2024-02" db="EMBL/GenBank/DDBJ databases">
        <title>First report Erwinia aphidicola in onion in Chile.</title>
        <authorList>
            <person name="Valenzuela M."/>
            <person name="Pena M."/>
            <person name="Dutta B."/>
        </authorList>
    </citation>
    <scope>NUCLEOTIDE SEQUENCE [LARGE SCALE GENOMIC DNA]</scope>
    <source>
        <strain evidence="1 2">QCJ3A</strain>
    </source>
</reference>
<sequence length="64" mass="6928">MNSMMKLRMSPPNVEVSDFLNDNNKQAVLDALERAHALISSGGASYKTSSTMDSVEITIIPDGK</sequence>
<evidence type="ECO:0000313" key="2">
    <source>
        <dbReference type="Proteomes" id="UP001306592"/>
    </source>
</evidence>
<keyword evidence="2" id="KW-1185">Reference proteome</keyword>
<dbReference type="RefSeq" id="WP_336204399.1">
    <property type="nucleotide sequence ID" value="NZ_JBANEI010000035.1"/>
</dbReference>
<accession>A0ABU8DM68</accession>
<organism evidence="1 2">
    <name type="scientific">Erwinia aphidicola</name>
    <dbReference type="NCBI Taxonomy" id="68334"/>
    <lineage>
        <taxon>Bacteria</taxon>
        <taxon>Pseudomonadati</taxon>
        <taxon>Pseudomonadota</taxon>
        <taxon>Gammaproteobacteria</taxon>
        <taxon>Enterobacterales</taxon>
        <taxon>Erwiniaceae</taxon>
        <taxon>Erwinia</taxon>
    </lineage>
</organism>
<dbReference type="EMBL" id="JBANEI010000035">
    <property type="protein sequence ID" value="MEI2684601.1"/>
    <property type="molecule type" value="Genomic_DNA"/>
</dbReference>
<protein>
    <submittedName>
        <fullName evidence="1">Uncharacterized protein</fullName>
    </submittedName>
</protein>